<proteinExistence type="inferred from homology"/>
<feature type="transmembrane region" description="Helical" evidence="10">
    <location>
        <begin position="84"/>
        <end position="103"/>
    </location>
</feature>
<dbReference type="InterPro" id="IPR036259">
    <property type="entry name" value="MFS_trans_sf"/>
</dbReference>
<dbReference type="PROSITE" id="PS50850">
    <property type="entry name" value="MFS"/>
    <property type="match status" value="1"/>
</dbReference>
<evidence type="ECO:0000256" key="6">
    <source>
        <dbReference type="ARBA" id="ARBA00022989"/>
    </source>
</evidence>
<dbReference type="PANTHER" id="PTHR48020:SF12">
    <property type="entry name" value="PROTON MYO-INOSITOL COTRANSPORTER"/>
    <property type="match status" value="1"/>
</dbReference>
<reference evidence="12" key="1">
    <citation type="submission" date="2020-02" db="EMBL/GenBank/DDBJ databases">
        <authorList>
            <person name="Meier V. D."/>
        </authorList>
    </citation>
    <scope>NUCLEOTIDE SEQUENCE</scope>
    <source>
        <strain evidence="12">AVDCRST_MAG78</strain>
    </source>
</reference>
<dbReference type="InterPro" id="IPR020846">
    <property type="entry name" value="MFS_dom"/>
</dbReference>
<dbReference type="Gene3D" id="1.20.1250.20">
    <property type="entry name" value="MFS general substrate transporter like domains"/>
    <property type="match status" value="1"/>
</dbReference>
<dbReference type="InterPro" id="IPR005828">
    <property type="entry name" value="MFS_sugar_transport-like"/>
</dbReference>
<dbReference type="Pfam" id="PF00083">
    <property type="entry name" value="Sugar_tr"/>
    <property type="match status" value="1"/>
</dbReference>
<keyword evidence="4" id="KW-1003">Cell membrane</keyword>
<dbReference type="InterPro" id="IPR003663">
    <property type="entry name" value="Sugar/inositol_transpt"/>
</dbReference>
<dbReference type="PROSITE" id="PS00217">
    <property type="entry name" value="SUGAR_TRANSPORT_2"/>
    <property type="match status" value="1"/>
</dbReference>
<accession>A0A6J4QDB9</accession>
<evidence type="ECO:0000256" key="4">
    <source>
        <dbReference type="ARBA" id="ARBA00022475"/>
    </source>
</evidence>
<keyword evidence="7 10" id="KW-0472">Membrane</keyword>
<feature type="coiled-coil region" evidence="9">
    <location>
        <begin position="213"/>
        <end position="240"/>
    </location>
</feature>
<keyword evidence="9" id="KW-0175">Coiled coil</keyword>
<dbReference type="FunFam" id="1.20.1250.20:FF:000073">
    <property type="entry name" value="MFS myo-inositol transporter, putative"/>
    <property type="match status" value="1"/>
</dbReference>
<evidence type="ECO:0000256" key="3">
    <source>
        <dbReference type="ARBA" id="ARBA00022448"/>
    </source>
</evidence>
<dbReference type="PROSITE" id="PS00216">
    <property type="entry name" value="SUGAR_TRANSPORT_1"/>
    <property type="match status" value="2"/>
</dbReference>
<feature type="transmembrane region" description="Helical" evidence="10">
    <location>
        <begin position="17"/>
        <end position="43"/>
    </location>
</feature>
<dbReference type="AlphaFoldDB" id="A0A6J4QDB9"/>
<feature type="transmembrane region" description="Helical" evidence="10">
    <location>
        <begin position="142"/>
        <end position="164"/>
    </location>
</feature>
<feature type="transmembrane region" description="Helical" evidence="10">
    <location>
        <begin position="387"/>
        <end position="407"/>
    </location>
</feature>
<dbReference type="NCBIfam" id="TIGR00879">
    <property type="entry name" value="SP"/>
    <property type="match status" value="1"/>
</dbReference>
<organism evidence="12">
    <name type="scientific">uncultured Rubrobacteraceae bacterium</name>
    <dbReference type="NCBI Taxonomy" id="349277"/>
    <lineage>
        <taxon>Bacteria</taxon>
        <taxon>Bacillati</taxon>
        <taxon>Actinomycetota</taxon>
        <taxon>Rubrobacteria</taxon>
        <taxon>Rubrobacterales</taxon>
        <taxon>Rubrobacteraceae</taxon>
        <taxon>environmental samples</taxon>
    </lineage>
</organism>
<feature type="transmembrane region" description="Helical" evidence="10">
    <location>
        <begin position="109"/>
        <end position="130"/>
    </location>
</feature>
<keyword evidence="6 10" id="KW-1133">Transmembrane helix</keyword>
<feature type="transmembrane region" description="Helical" evidence="10">
    <location>
        <begin position="316"/>
        <end position="338"/>
    </location>
</feature>
<evidence type="ECO:0000256" key="10">
    <source>
        <dbReference type="SAM" id="Phobius"/>
    </source>
</evidence>
<feature type="transmembrane region" description="Helical" evidence="10">
    <location>
        <begin position="350"/>
        <end position="375"/>
    </location>
</feature>
<dbReference type="SUPFAM" id="SSF103473">
    <property type="entry name" value="MFS general substrate transporter"/>
    <property type="match status" value="1"/>
</dbReference>
<dbReference type="InterPro" id="IPR050814">
    <property type="entry name" value="Myo-inositol_Transporter"/>
</dbReference>
<gene>
    <name evidence="12" type="ORF">AVDCRST_MAG78-2413</name>
</gene>
<keyword evidence="5 10" id="KW-0812">Transmembrane</keyword>
<keyword evidence="3 8" id="KW-0813">Transport</keyword>
<name>A0A6J4QDB9_9ACTN</name>
<feature type="transmembrane region" description="Helical" evidence="10">
    <location>
        <begin position="170"/>
        <end position="191"/>
    </location>
</feature>
<evidence type="ECO:0000256" key="9">
    <source>
        <dbReference type="SAM" id="Coils"/>
    </source>
</evidence>
<feature type="transmembrane region" description="Helical" evidence="10">
    <location>
        <begin position="49"/>
        <end position="72"/>
    </location>
</feature>
<feature type="transmembrane region" description="Helical" evidence="10">
    <location>
        <begin position="419"/>
        <end position="437"/>
    </location>
</feature>
<evidence type="ECO:0000256" key="7">
    <source>
        <dbReference type="ARBA" id="ARBA00023136"/>
    </source>
</evidence>
<evidence type="ECO:0000256" key="5">
    <source>
        <dbReference type="ARBA" id="ARBA00022692"/>
    </source>
</evidence>
<feature type="domain" description="Major facilitator superfamily (MFS) profile" evidence="11">
    <location>
        <begin position="18"/>
        <end position="441"/>
    </location>
</feature>
<sequence>MSSATSAAGSQAGSNKLVYFFGALGGLLFGYDTGVISGAILFITEDLGLTPFLEGLVVSSLLLGAAVGAGSAGPLSDRLGRRNLIIMAAVTFTIGAIGAALAPNVGVLVLFRVVLGLAVGAAALIVPLYLSEIAPTEIRGAISSLNQLMIVTGILVAYVVNALLANAEAWRWMLGLAFIPSVVLLVGMYFMPETPRWLVSRGRDDDARDVLRRNRDEEAVEQEIRDIKEVEREEEGSLQELFSSWVRPALIVAIGLAVFQQIIGINTIIYYAPTTLTNVGYGAAAAIYANLGIGVLNVLFTFVAIRLVDRVGRKPLLLAGLVGMVASLTVLGLSTVLLSQPSSPTDVVAIITLVCLAGFIVSFAATWGPTVWVMLPEVLPLRIRGTAMGVAIFLHWVANFVVAQTFPQLSASVGPGVTFLGYAVIGVLAFVFVQTLVTETKGRSLEQIEADLREKASFASG</sequence>
<evidence type="ECO:0000256" key="1">
    <source>
        <dbReference type="ARBA" id="ARBA00004651"/>
    </source>
</evidence>
<dbReference type="EMBL" id="CADCVB010000161">
    <property type="protein sequence ID" value="CAA9440721.1"/>
    <property type="molecule type" value="Genomic_DNA"/>
</dbReference>
<comment type="subcellular location">
    <subcellularLocation>
        <location evidence="1">Cell membrane</location>
        <topology evidence="1">Multi-pass membrane protein</topology>
    </subcellularLocation>
</comment>
<dbReference type="PRINTS" id="PR00171">
    <property type="entry name" value="SUGRTRNSPORT"/>
</dbReference>
<dbReference type="GO" id="GO:0022857">
    <property type="term" value="F:transmembrane transporter activity"/>
    <property type="evidence" value="ECO:0007669"/>
    <property type="project" value="InterPro"/>
</dbReference>
<evidence type="ECO:0000256" key="2">
    <source>
        <dbReference type="ARBA" id="ARBA00010992"/>
    </source>
</evidence>
<dbReference type="GO" id="GO:0005886">
    <property type="term" value="C:plasma membrane"/>
    <property type="evidence" value="ECO:0007669"/>
    <property type="project" value="UniProtKB-SubCell"/>
</dbReference>
<dbReference type="InterPro" id="IPR047984">
    <property type="entry name" value="XylE-like"/>
</dbReference>
<dbReference type="InterPro" id="IPR005829">
    <property type="entry name" value="Sugar_transporter_CS"/>
</dbReference>
<feature type="transmembrane region" description="Helical" evidence="10">
    <location>
        <begin position="249"/>
        <end position="273"/>
    </location>
</feature>
<protein>
    <submittedName>
        <fullName evidence="12">Major myo-inositol transporter IolT</fullName>
    </submittedName>
</protein>
<comment type="similarity">
    <text evidence="2 8">Belongs to the major facilitator superfamily. Sugar transporter (TC 2.A.1.1) family.</text>
</comment>
<dbReference type="CDD" id="cd17359">
    <property type="entry name" value="MFS_XylE_like"/>
    <property type="match status" value="1"/>
</dbReference>
<evidence type="ECO:0000313" key="12">
    <source>
        <dbReference type="EMBL" id="CAA9440721.1"/>
    </source>
</evidence>
<evidence type="ECO:0000256" key="8">
    <source>
        <dbReference type="RuleBase" id="RU003346"/>
    </source>
</evidence>
<dbReference type="PANTHER" id="PTHR48020">
    <property type="entry name" value="PROTON MYO-INOSITOL COTRANSPORTER"/>
    <property type="match status" value="1"/>
</dbReference>
<feature type="transmembrane region" description="Helical" evidence="10">
    <location>
        <begin position="279"/>
        <end position="304"/>
    </location>
</feature>
<evidence type="ECO:0000259" key="11">
    <source>
        <dbReference type="PROSITE" id="PS50850"/>
    </source>
</evidence>